<sequence>MEKRLASRRVPDELRKRTFASCDTCRKASGDLTLPGWLFSSQNYANHNVLAPLQMIHCLEAIVKGAFPGEPVDSISALLELGRKAGYEMPKLDLPQQNENEQRVELRSSESAYQTLTCASTSNDQAGCIKTSQRPPQLVKDSRGHSHYNGPSASLAFFADLRSLVSEQQPSSCFAADTLTESLEARQDSSRLSPTAVSTDMTPLARDEE</sequence>
<feature type="compositionally biased region" description="Polar residues" evidence="1">
    <location>
        <begin position="190"/>
        <end position="201"/>
    </location>
</feature>
<dbReference type="Proteomes" id="UP001144191">
    <property type="component" value="Unassembled WGS sequence"/>
</dbReference>
<name>A0A9W5ZWI1_ASPNG</name>
<gene>
    <name evidence="2" type="ORF">AnigIFM63604_011295</name>
</gene>
<reference evidence="2" key="1">
    <citation type="submission" date="2022-07" db="EMBL/GenBank/DDBJ databases">
        <title>Taxonomy of Aspergillus series Nigri: significant species reduction supported by multi-species coalescent approaches.</title>
        <authorList>
            <person name="Bian C."/>
            <person name="Kusuya Y."/>
            <person name="Sklenar F."/>
            <person name="D'hooge E."/>
            <person name="Yaguchi T."/>
            <person name="Takahashi H."/>
            <person name="Hubka V."/>
        </authorList>
    </citation>
    <scope>NUCLEOTIDE SEQUENCE</scope>
    <source>
        <strain evidence="2">IFM 63604</strain>
    </source>
</reference>
<feature type="compositionally biased region" description="Polar residues" evidence="1">
    <location>
        <begin position="126"/>
        <end position="135"/>
    </location>
</feature>
<evidence type="ECO:0000313" key="3">
    <source>
        <dbReference type="Proteomes" id="UP001144191"/>
    </source>
</evidence>
<comment type="caution">
    <text evidence="2">The sequence shown here is derived from an EMBL/GenBank/DDBJ whole genome shotgun (WGS) entry which is preliminary data.</text>
</comment>
<feature type="region of interest" description="Disordered" evidence="1">
    <location>
        <begin position="183"/>
        <end position="209"/>
    </location>
</feature>
<accession>A0A9W5ZWI1</accession>
<organism evidence="2 3">
    <name type="scientific">Aspergillus niger</name>
    <dbReference type="NCBI Taxonomy" id="5061"/>
    <lineage>
        <taxon>Eukaryota</taxon>
        <taxon>Fungi</taxon>
        <taxon>Dikarya</taxon>
        <taxon>Ascomycota</taxon>
        <taxon>Pezizomycotina</taxon>
        <taxon>Eurotiomycetes</taxon>
        <taxon>Eurotiomycetidae</taxon>
        <taxon>Eurotiales</taxon>
        <taxon>Aspergillaceae</taxon>
        <taxon>Aspergillus</taxon>
        <taxon>Aspergillus subgen. Circumdati</taxon>
    </lineage>
</organism>
<evidence type="ECO:0000256" key="1">
    <source>
        <dbReference type="SAM" id="MobiDB-lite"/>
    </source>
</evidence>
<dbReference type="AlphaFoldDB" id="A0A9W5ZWI1"/>
<dbReference type="EMBL" id="BRPB01000009">
    <property type="protein sequence ID" value="GLA46694.1"/>
    <property type="molecule type" value="Genomic_DNA"/>
</dbReference>
<feature type="region of interest" description="Disordered" evidence="1">
    <location>
        <begin position="126"/>
        <end position="146"/>
    </location>
</feature>
<protein>
    <submittedName>
        <fullName evidence="2">Uncharacterized protein</fullName>
    </submittedName>
</protein>
<evidence type="ECO:0000313" key="2">
    <source>
        <dbReference type="EMBL" id="GLA46694.1"/>
    </source>
</evidence>
<proteinExistence type="predicted"/>